<dbReference type="PRINTS" id="PR00778">
    <property type="entry name" value="HTHARSR"/>
</dbReference>
<accession>A0A1G7HMP1</accession>
<reference evidence="6" key="1">
    <citation type="submission" date="2016-10" db="EMBL/GenBank/DDBJ databases">
        <authorList>
            <person name="Varghese N."/>
            <person name="Submissions S."/>
        </authorList>
    </citation>
    <scope>NUCLEOTIDE SEQUENCE [LARGE SCALE GENOMIC DNA]</scope>
    <source>
        <strain evidence="6">DSM 23256</strain>
    </source>
</reference>
<dbReference type="Pfam" id="PF01022">
    <property type="entry name" value="HTH_5"/>
    <property type="match status" value="1"/>
</dbReference>
<evidence type="ECO:0000256" key="3">
    <source>
        <dbReference type="ARBA" id="ARBA00023163"/>
    </source>
</evidence>
<organism evidence="5 6">
    <name type="scientific">Sporolituus thermophilus DSM 23256</name>
    <dbReference type="NCBI Taxonomy" id="1123285"/>
    <lineage>
        <taxon>Bacteria</taxon>
        <taxon>Bacillati</taxon>
        <taxon>Bacillota</taxon>
        <taxon>Negativicutes</taxon>
        <taxon>Selenomonadales</taxon>
        <taxon>Sporomusaceae</taxon>
        <taxon>Sporolituus</taxon>
    </lineage>
</organism>
<keyword evidence="3" id="KW-0804">Transcription</keyword>
<dbReference type="RefSeq" id="WP_093687167.1">
    <property type="nucleotide sequence ID" value="NZ_FNBU01000001.1"/>
</dbReference>
<proteinExistence type="predicted"/>
<dbReference type="PROSITE" id="PS50987">
    <property type="entry name" value="HTH_ARSR_2"/>
    <property type="match status" value="1"/>
</dbReference>
<evidence type="ECO:0000313" key="5">
    <source>
        <dbReference type="EMBL" id="SDF01750.1"/>
    </source>
</evidence>
<gene>
    <name evidence="5" type="ORF">SAMN05660235_00156</name>
</gene>
<dbReference type="STRING" id="1123285.SAMN05660235_00156"/>
<dbReference type="PANTHER" id="PTHR43132:SF2">
    <property type="entry name" value="ARSENICAL RESISTANCE OPERON REPRESSOR ARSR-RELATED"/>
    <property type="match status" value="1"/>
</dbReference>
<evidence type="ECO:0000256" key="1">
    <source>
        <dbReference type="ARBA" id="ARBA00023015"/>
    </source>
</evidence>
<dbReference type="InterPro" id="IPR036390">
    <property type="entry name" value="WH_DNA-bd_sf"/>
</dbReference>
<dbReference type="GO" id="GO:0003700">
    <property type="term" value="F:DNA-binding transcription factor activity"/>
    <property type="evidence" value="ECO:0007669"/>
    <property type="project" value="InterPro"/>
</dbReference>
<dbReference type="NCBIfam" id="NF033788">
    <property type="entry name" value="HTH_metalloreg"/>
    <property type="match status" value="1"/>
</dbReference>
<dbReference type="InterPro" id="IPR036388">
    <property type="entry name" value="WH-like_DNA-bd_sf"/>
</dbReference>
<dbReference type="GO" id="GO:0003677">
    <property type="term" value="F:DNA binding"/>
    <property type="evidence" value="ECO:0007669"/>
    <property type="project" value="UniProtKB-KW"/>
</dbReference>
<dbReference type="PANTHER" id="PTHR43132">
    <property type="entry name" value="ARSENICAL RESISTANCE OPERON REPRESSOR ARSR-RELATED"/>
    <property type="match status" value="1"/>
</dbReference>
<dbReference type="InterPro" id="IPR011991">
    <property type="entry name" value="ArsR-like_HTH"/>
</dbReference>
<dbReference type="SMART" id="SM00418">
    <property type="entry name" value="HTH_ARSR"/>
    <property type="match status" value="1"/>
</dbReference>
<dbReference type="InterPro" id="IPR051011">
    <property type="entry name" value="Metal_resp_trans_reg"/>
</dbReference>
<protein>
    <submittedName>
        <fullName evidence="5">Transcriptional regulator, ArsR family</fullName>
    </submittedName>
</protein>
<keyword evidence="1" id="KW-0805">Transcription regulation</keyword>
<dbReference type="EMBL" id="FNBU01000001">
    <property type="protein sequence ID" value="SDF01750.1"/>
    <property type="molecule type" value="Genomic_DNA"/>
</dbReference>
<keyword evidence="2" id="KW-0238">DNA-binding</keyword>
<dbReference type="SUPFAM" id="SSF46785">
    <property type="entry name" value="Winged helix' DNA-binding domain"/>
    <property type="match status" value="1"/>
</dbReference>
<name>A0A1G7HMP1_9FIRM</name>
<feature type="domain" description="HTH arsR-type" evidence="4">
    <location>
        <begin position="2"/>
        <end position="96"/>
    </location>
</feature>
<sequence>MAEDIVIKLTAELFKTLGHPVRVKILQMLAAGERCVCEMIDEIDIEQSNFSQHLGILKKQGLLDSRKDGQRVIYWLAYPSVIQLLDAAEQTLSEQIGHSQSLLKFLK</sequence>
<dbReference type="CDD" id="cd00090">
    <property type="entry name" value="HTH_ARSR"/>
    <property type="match status" value="1"/>
</dbReference>
<evidence type="ECO:0000259" key="4">
    <source>
        <dbReference type="PROSITE" id="PS50987"/>
    </source>
</evidence>
<dbReference type="Proteomes" id="UP000243333">
    <property type="component" value="Unassembled WGS sequence"/>
</dbReference>
<dbReference type="InterPro" id="IPR001845">
    <property type="entry name" value="HTH_ArsR_DNA-bd_dom"/>
</dbReference>
<dbReference type="Gene3D" id="1.10.10.10">
    <property type="entry name" value="Winged helix-like DNA-binding domain superfamily/Winged helix DNA-binding domain"/>
    <property type="match status" value="1"/>
</dbReference>
<dbReference type="OrthoDB" id="9798835at2"/>
<evidence type="ECO:0000256" key="2">
    <source>
        <dbReference type="ARBA" id="ARBA00023125"/>
    </source>
</evidence>
<evidence type="ECO:0000313" key="6">
    <source>
        <dbReference type="Proteomes" id="UP000243333"/>
    </source>
</evidence>
<dbReference type="AlphaFoldDB" id="A0A1G7HMP1"/>
<keyword evidence="6" id="KW-1185">Reference proteome</keyword>